<proteinExistence type="predicted"/>
<organism evidence="1 2">
    <name type="scientific">Steinernema carpocapsae</name>
    <name type="common">Entomopathogenic nematode</name>
    <dbReference type="NCBI Taxonomy" id="34508"/>
    <lineage>
        <taxon>Eukaryota</taxon>
        <taxon>Metazoa</taxon>
        <taxon>Ecdysozoa</taxon>
        <taxon>Nematoda</taxon>
        <taxon>Chromadorea</taxon>
        <taxon>Rhabditida</taxon>
        <taxon>Tylenchina</taxon>
        <taxon>Panagrolaimomorpha</taxon>
        <taxon>Strongyloidoidea</taxon>
        <taxon>Steinernematidae</taxon>
        <taxon>Steinernema</taxon>
    </lineage>
</organism>
<dbReference type="Proteomes" id="UP000298663">
    <property type="component" value="Unassembled WGS sequence"/>
</dbReference>
<protein>
    <submittedName>
        <fullName evidence="1">Uncharacterized protein</fullName>
    </submittedName>
</protein>
<reference evidence="1 2" key="2">
    <citation type="journal article" date="2019" name="G3 (Bethesda)">
        <title>Hybrid Assembly of the Genome of the Entomopathogenic Nematode Steinernema carpocapsae Identifies the X-Chromosome.</title>
        <authorList>
            <person name="Serra L."/>
            <person name="Macchietto M."/>
            <person name="Macias-Munoz A."/>
            <person name="McGill C.J."/>
            <person name="Rodriguez I.M."/>
            <person name="Rodriguez B."/>
            <person name="Murad R."/>
            <person name="Mortazavi A."/>
        </authorList>
    </citation>
    <scope>NUCLEOTIDE SEQUENCE [LARGE SCALE GENOMIC DNA]</scope>
    <source>
        <strain evidence="1 2">ALL</strain>
    </source>
</reference>
<accession>A0A4U5NWA0</accession>
<sequence length="66" mass="7675">MFARFRVTSEARKIANDSWILWVNVLTHVCVKNRFLSLEKFGRIDILVKNAGIKLWGPAEREGEDE</sequence>
<evidence type="ECO:0000313" key="2">
    <source>
        <dbReference type="Proteomes" id="UP000298663"/>
    </source>
</evidence>
<gene>
    <name evidence="1" type="ORF">L596_012159</name>
</gene>
<dbReference type="EMBL" id="AZBU02000003">
    <property type="protein sequence ID" value="TKR87818.1"/>
    <property type="molecule type" value="Genomic_DNA"/>
</dbReference>
<keyword evidence="2" id="KW-1185">Reference proteome</keyword>
<dbReference type="AlphaFoldDB" id="A0A4U5NWA0"/>
<name>A0A4U5NWA0_STECR</name>
<evidence type="ECO:0000313" key="1">
    <source>
        <dbReference type="EMBL" id="TKR87818.1"/>
    </source>
</evidence>
<reference evidence="1 2" key="1">
    <citation type="journal article" date="2015" name="Genome Biol.">
        <title>Comparative genomics of Steinernema reveals deeply conserved gene regulatory networks.</title>
        <authorList>
            <person name="Dillman A.R."/>
            <person name="Macchietto M."/>
            <person name="Porter C.F."/>
            <person name="Rogers A."/>
            <person name="Williams B."/>
            <person name="Antoshechkin I."/>
            <person name="Lee M.M."/>
            <person name="Goodwin Z."/>
            <person name="Lu X."/>
            <person name="Lewis E.E."/>
            <person name="Goodrich-Blair H."/>
            <person name="Stock S.P."/>
            <person name="Adams B.J."/>
            <person name="Sternberg P.W."/>
            <person name="Mortazavi A."/>
        </authorList>
    </citation>
    <scope>NUCLEOTIDE SEQUENCE [LARGE SCALE GENOMIC DNA]</scope>
    <source>
        <strain evidence="1 2">ALL</strain>
    </source>
</reference>
<comment type="caution">
    <text evidence="1">The sequence shown here is derived from an EMBL/GenBank/DDBJ whole genome shotgun (WGS) entry which is preliminary data.</text>
</comment>